<feature type="region of interest" description="Disordered" evidence="1">
    <location>
        <begin position="256"/>
        <end position="470"/>
    </location>
</feature>
<feature type="domain" description="Heterogeneous nuclear ribonucleoprotein Q acidic" evidence="2">
    <location>
        <begin position="633"/>
        <end position="698"/>
    </location>
</feature>
<protein>
    <recommendedName>
        <fullName evidence="2">Heterogeneous nuclear ribonucleoprotein Q acidic domain-containing protein</fullName>
    </recommendedName>
</protein>
<dbReference type="EMBL" id="HBNS01003738">
    <property type="protein sequence ID" value="CAE4584087.1"/>
    <property type="molecule type" value="Transcribed_RNA"/>
</dbReference>
<dbReference type="AlphaFoldDB" id="A0A6V2AZW9"/>
<feature type="domain" description="Heterogeneous nuclear ribonucleoprotein Q acidic" evidence="2">
    <location>
        <begin position="183"/>
        <end position="250"/>
    </location>
</feature>
<dbReference type="Pfam" id="PF18360">
    <property type="entry name" value="hnRNP_Q_AcD"/>
    <property type="match status" value="2"/>
</dbReference>
<organism evidence="4">
    <name type="scientific">Ditylum brightwellii</name>
    <dbReference type="NCBI Taxonomy" id="49249"/>
    <lineage>
        <taxon>Eukaryota</taxon>
        <taxon>Sar</taxon>
        <taxon>Stramenopiles</taxon>
        <taxon>Ochrophyta</taxon>
        <taxon>Bacillariophyta</taxon>
        <taxon>Mediophyceae</taxon>
        <taxon>Lithodesmiophycidae</taxon>
        <taxon>Lithodesmiales</taxon>
        <taxon>Lithodesmiaceae</taxon>
        <taxon>Ditylum</taxon>
    </lineage>
</organism>
<dbReference type="InterPro" id="IPR041337">
    <property type="entry name" value="hnRNP_Q_AcD"/>
</dbReference>
<feature type="compositionally biased region" description="Polar residues" evidence="1">
    <location>
        <begin position="405"/>
        <end position="431"/>
    </location>
</feature>
<evidence type="ECO:0000313" key="4">
    <source>
        <dbReference type="EMBL" id="CAE4584087.1"/>
    </source>
</evidence>
<evidence type="ECO:0000259" key="2">
    <source>
        <dbReference type="Pfam" id="PF18360"/>
    </source>
</evidence>
<sequence>MTVSADEPAPTPQDPSPSHLYDHRLSVKARTALDDRQTTSSSPPLAALEPQSSVKIEVDESLFSDTPEHTMETATASTDIDIRKYDGNSTIDNSNTLVLPEGVVLPPSVTPDLLSGRVRNLIFQLPPSQMNDVLTEYDEAVRSKTTHIRNHQSYLFGVVKRYISMQEKARDGDFGANPMGADLTEKVKERLKKLVDSNYCTQAELDGKVMSKMRLLPERDALSSIEELSAVPRAQIRNFGSYFMGILNRYMRGEKLPPHLNKNRQQHERRNYEQDDRNSLGSRSDDKYYSTRDFEHRVRSPGDDRYRYDDSPSYNRRRDGYRRDHGQDRHREGRRERERSRDNEERYSSDRYNGDRYSDGRYSGSRNRRYDDRGSPNRNEYSNRRTDRDSYRDARRPTPYREENMFTTNLNTSENPSTFNFSQPGSQQNPTVGIPPPPPPPPHLQQPPPQHFMNQPQPHQIMQSQGGQPQHIVPQQQFLAQPMNNSVQQIGMAPLPMFAQPPPSAAPPPGSFTNMQQPPTIQFMQTLPSNAFVQQPNLQGQQQSMYQNHNVITAPPAPQNSWQMQAPPDIMNLADQAASAVQALAAQPMQSQIQSNPHPVGMPHQNAQAFNNWTQSTNPMHSIEVEKVTVKDLPMMVQYALKNLEATGHIEDKVDPGVCRMLHKLPEQSALQALETFSSCDVSIMRNKGAYLTGILKKELNKYGRI</sequence>
<feature type="compositionally biased region" description="Basic and acidic residues" evidence="1">
    <location>
        <begin position="20"/>
        <end position="37"/>
    </location>
</feature>
<dbReference type="EMBL" id="HBNS01003737">
    <property type="protein sequence ID" value="CAE4584085.1"/>
    <property type="molecule type" value="Transcribed_RNA"/>
</dbReference>
<reference evidence="4" key="1">
    <citation type="submission" date="2021-01" db="EMBL/GenBank/DDBJ databases">
        <authorList>
            <person name="Corre E."/>
            <person name="Pelletier E."/>
            <person name="Niang G."/>
            <person name="Scheremetjew M."/>
            <person name="Finn R."/>
            <person name="Kale V."/>
            <person name="Holt S."/>
            <person name="Cochrane G."/>
            <person name="Meng A."/>
            <person name="Brown T."/>
            <person name="Cohen L."/>
        </authorList>
    </citation>
    <scope>NUCLEOTIDE SEQUENCE</scope>
    <source>
        <strain evidence="4">GSO104</strain>
    </source>
</reference>
<feature type="compositionally biased region" description="Pro residues" evidence="1">
    <location>
        <begin position="433"/>
        <end position="450"/>
    </location>
</feature>
<feature type="compositionally biased region" description="Basic and acidic residues" evidence="1">
    <location>
        <begin position="368"/>
        <end position="404"/>
    </location>
</feature>
<proteinExistence type="predicted"/>
<accession>A0A6V2AZW9</accession>
<feature type="compositionally biased region" description="Polar residues" evidence="1">
    <location>
        <begin position="452"/>
        <end position="470"/>
    </location>
</feature>
<evidence type="ECO:0000256" key="1">
    <source>
        <dbReference type="SAM" id="MobiDB-lite"/>
    </source>
</evidence>
<gene>
    <name evidence="3" type="ORF">DBRI00130_LOCUS3031</name>
    <name evidence="4" type="ORF">DBRI00130_LOCUS3032</name>
</gene>
<feature type="compositionally biased region" description="Basic and acidic residues" evidence="1">
    <location>
        <begin position="265"/>
        <end position="359"/>
    </location>
</feature>
<dbReference type="CDD" id="cd21039">
    <property type="entry name" value="NURR"/>
    <property type="match status" value="2"/>
</dbReference>
<feature type="region of interest" description="Disordered" evidence="1">
    <location>
        <begin position="1"/>
        <end position="53"/>
    </location>
</feature>
<evidence type="ECO:0000313" key="3">
    <source>
        <dbReference type="EMBL" id="CAE4584085.1"/>
    </source>
</evidence>
<name>A0A6V2AZW9_9STRA</name>